<dbReference type="EMBL" id="JAUJWU010000001">
    <property type="protein sequence ID" value="MDN7244953.1"/>
    <property type="molecule type" value="Genomic_DNA"/>
</dbReference>
<gene>
    <name evidence="1" type="ORF">QWY13_05530</name>
</gene>
<dbReference type="Pfam" id="PF07722">
    <property type="entry name" value="Peptidase_C26"/>
    <property type="match status" value="1"/>
</dbReference>
<dbReference type="InterPro" id="IPR044668">
    <property type="entry name" value="PuuD-like"/>
</dbReference>
<reference evidence="1 2" key="1">
    <citation type="submission" date="2023-07" db="EMBL/GenBank/DDBJ databases">
        <title>Novel species in genus Planococcus.</title>
        <authorList>
            <person name="Ning S."/>
        </authorList>
    </citation>
    <scope>NUCLEOTIDE SEQUENCE [LARGE SCALE GENOMIC DNA]</scope>
    <source>
        <strain evidence="1 2">N017</strain>
    </source>
</reference>
<comment type="caution">
    <text evidence="1">The sequence shown here is derived from an EMBL/GenBank/DDBJ whole genome shotgun (WGS) entry which is preliminary data.</text>
</comment>
<dbReference type="RefSeq" id="WP_300990294.1">
    <property type="nucleotide sequence ID" value="NZ_CP129235.1"/>
</dbReference>
<organism evidence="1 2">
    <name type="scientific">Planococcus shenhongbingii</name>
    <dbReference type="NCBI Taxonomy" id="3058398"/>
    <lineage>
        <taxon>Bacteria</taxon>
        <taxon>Bacillati</taxon>
        <taxon>Bacillota</taxon>
        <taxon>Bacilli</taxon>
        <taxon>Bacillales</taxon>
        <taxon>Caryophanaceae</taxon>
        <taxon>Planococcus</taxon>
    </lineage>
</organism>
<protein>
    <submittedName>
        <fullName evidence="1">Gamma-glutamyl-gamma-aminobutyrate hydrolase family protein</fullName>
    </submittedName>
</protein>
<dbReference type="SUPFAM" id="SSF52317">
    <property type="entry name" value="Class I glutamine amidotransferase-like"/>
    <property type="match status" value="1"/>
</dbReference>
<name>A0ABT8NAN7_9BACL</name>
<evidence type="ECO:0000313" key="2">
    <source>
        <dbReference type="Proteomes" id="UP001172142"/>
    </source>
</evidence>
<keyword evidence="2" id="KW-1185">Reference proteome</keyword>
<dbReference type="Proteomes" id="UP001172142">
    <property type="component" value="Unassembled WGS sequence"/>
</dbReference>
<keyword evidence="1" id="KW-0378">Hydrolase</keyword>
<dbReference type="GO" id="GO:0016787">
    <property type="term" value="F:hydrolase activity"/>
    <property type="evidence" value="ECO:0007669"/>
    <property type="project" value="UniProtKB-KW"/>
</dbReference>
<accession>A0ABT8NAN7</accession>
<dbReference type="CDD" id="cd01745">
    <property type="entry name" value="GATase1_2"/>
    <property type="match status" value="1"/>
</dbReference>
<dbReference type="Gene3D" id="3.40.50.880">
    <property type="match status" value="1"/>
</dbReference>
<dbReference type="PANTHER" id="PTHR43235:SF1">
    <property type="entry name" value="GLUTAMINE AMIDOTRANSFERASE PB2B2.05-RELATED"/>
    <property type="match status" value="1"/>
</dbReference>
<evidence type="ECO:0000313" key="1">
    <source>
        <dbReference type="EMBL" id="MDN7244953.1"/>
    </source>
</evidence>
<dbReference type="InterPro" id="IPR011697">
    <property type="entry name" value="Peptidase_C26"/>
</dbReference>
<dbReference type="InterPro" id="IPR029062">
    <property type="entry name" value="Class_I_gatase-like"/>
</dbReference>
<dbReference type="PROSITE" id="PS51273">
    <property type="entry name" value="GATASE_TYPE_1"/>
    <property type="match status" value="1"/>
</dbReference>
<sequence>MRPIIGVTSSKELGKEKYQIQLADTEAILHAGGLPIMLPHLTEEADIDQIAEHIDGLFAAGGYDVDPTLFGEEPHPNLGTIIPSRDAFELALIQKVLELGKPILGVCRGAQILNVAVGGDMYQDIPAQKEGDVLQHQQKAPVEHGSHFVHVEEGSLLHRLTGTEKLRVNSRHHQANRHVPDSFLISGTASDGVIEAIESKAHHFVLGLQWHPENMAIASDEPSQKIFKGFVEACVEEGDE</sequence>
<proteinExistence type="predicted"/>
<dbReference type="PANTHER" id="PTHR43235">
    <property type="entry name" value="GLUTAMINE AMIDOTRANSFERASE PB2B2.05-RELATED"/>
    <property type="match status" value="1"/>
</dbReference>